<dbReference type="EMBL" id="LECT01000031">
    <property type="protein sequence ID" value="KLU03742.1"/>
    <property type="molecule type" value="Genomic_DNA"/>
</dbReference>
<evidence type="ECO:0000256" key="6">
    <source>
        <dbReference type="SAM" id="MobiDB-lite"/>
    </source>
</evidence>
<evidence type="ECO:0000313" key="8">
    <source>
        <dbReference type="Proteomes" id="UP000036367"/>
    </source>
</evidence>
<keyword evidence="8" id="KW-1185">Reference proteome</keyword>
<sequence length="202" mass="22117">MYNTADSFVPPPMTFVGDESSVPSNEPQEQALEMPGDSASRPGETGSLSEGMENFGRRRGDAYLESMVQTASPARLRLMVIERAVEVSRHLAHHWNSQPGKRGTNEYSLKLLELLSELLSGVTDNSVEVCRTVADLYVFLCQHLIAAEQNGDSSMIDEIRLVLETEAETWRMVCAQEGTDKTPSNKRIADVLSGSGGLNLQG</sequence>
<evidence type="ECO:0008006" key="9">
    <source>
        <dbReference type="Google" id="ProtNLM"/>
    </source>
</evidence>
<evidence type="ECO:0000256" key="1">
    <source>
        <dbReference type="ARBA" id="ARBA00004514"/>
    </source>
</evidence>
<evidence type="ECO:0000313" key="7">
    <source>
        <dbReference type="EMBL" id="KLU03742.1"/>
    </source>
</evidence>
<dbReference type="Pfam" id="PF02561">
    <property type="entry name" value="FliS"/>
    <property type="match status" value="1"/>
</dbReference>
<dbReference type="Gene3D" id="1.20.120.340">
    <property type="entry name" value="Flagellar protein FliS"/>
    <property type="match status" value="1"/>
</dbReference>
<feature type="region of interest" description="Disordered" evidence="6">
    <location>
        <begin position="1"/>
        <end position="54"/>
    </location>
</feature>
<dbReference type="SUPFAM" id="SSF101116">
    <property type="entry name" value="Flagellar export chaperone FliS"/>
    <property type="match status" value="1"/>
</dbReference>
<dbReference type="FunFam" id="1.20.120.340:FF:000017">
    <property type="entry name" value="Similar to flagellar protein FliS"/>
    <property type="match status" value="1"/>
</dbReference>
<evidence type="ECO:0000256" key="5">
    <source>
        <dbReference type="ARBA" id="ARBA00023186"/>
    </source>
</evidence>
<dbReference type="GO" id="GO:0005829">
    <property type="term" value="C:cytosol"/>
    <property type="evidence" value="ECO:0007669"/>
    <property type="project" value="UniProtKB-SubCell"/>
</dbReference>
<evidence type="ECO:0000256" key="2">
    <source>
        <dbReference type="ARBA" id="ARBA00008787"/>
    </source>
</evidence>
<accession>A0A0J1BAL6</accession>
<keyword evidence="4" id="KW-1005">Bacterial flagellum biogenesis</keyword>
<dbReference type="PATRIC" id="fig|595434.4.peg.3932"/>
<name>A0A0J1BAL6_RHOIS</name>
<dbReference type="PANTHER" id="PTHR34773">
    <property type="entry name" value="FLAGELLAR SECRETION CHAPERONE FLIS"/>
    <property type="match status" value="1"/>
</dbReference>
<dbReference type="InterPro" id="IPR036584">
    <property type="entry name" value="FliS_sf"/>
</dbReference>
<proteinExistence type="inferred from homology"/>
<dbReference type="GO" id="GO:0044780">
    <property type="term" value="P:bacterial-type flagellum assembly"/>
    <property type="evidence" value="ECO:0007669"/>
    <property type="project" value="InterPro"/>
</dbReference>
<dbReference type="OrthoDB" id="266666at2"/>
<dbReference type="STRING" id="595434.RISK_004149"/>
<dbReference type="AlphaFoldDB" id="A0A0J1BAL6"/>
<keyword evidence="5" id="KW-0143">Chaperone</keyword>
<organism evidence="7 8">
    <name type="scientific">Rhodopirellula islandica</name>
    <dbReference type="NCBI Taxonomy" id="595434"/>
    <lineage>
        <taxon>Bacteria</taxon>
        <taxon>Pseudomonadati</taxon>
        <taxon>Planctomycetota</taxon>
        <taxon>Planctomycetia</taxon>
        <taxon>Pirellulales</taxon>
        <taxon>Pirellulaceae</taxon>
        <taxon>Rhodopirellula</taxon>
    </lineage>
</organism>
<dbReference type="PANTHER" id="PTHR34773:SF1">
    <property type="entry name" value="FLAGELLAR SECRETION CHAPERONE FLIS"/>
    <property type="match status" value="1"/>
</dbReference>
<evidence type="ECO:0000256" key="4">
    <source>
        <dbReference type="ARBA" id="ARBA00022795"/>
    </source>
</evidence>
<protein>
    <recommendedName>
        <fullName evidence="9">Flagellar protein FliS</fullName>
    </recommendedName>
</protein>
<dbReference type="Proteomes" id="UP000036367">
    <property type="component" value="Unassembled WGS sequence"/>
</dbReference>
<comment type="subcellular location">
    <subcellularLocation>
        <location evidence="1">Cytoplasm</location>
        <location evidence="1">Cytosol</location>
    </subcellularLocation>
</comment>
<dbReference type="InterPro" id="IPR003713">
    <property type="entry name" value="FliS"/>
</dbReference>
<evidence type="ECO:0000256" key="3">
    <source>
        <dbReference type="ARBA" id="ARBA00022490"/>
    </source>
</evidence>
<comment type="similarity">
    <text evidence="2">Belongs to the FliS family.</text>
</comment>
<comment type="caution">
    <text evidence="7">The sequence shown here is derived from an EMBL/GenBank/DDBJ whole genome shotgun (WGS) entry which is preliminary data.</text>
</comment>
<reference evidence="7" key="1">
    <citation type="submission" date="2015-05" db="EMBL/GenBank/DDBJ databases">
        <title>Permanent draft genome of Rhodopirellula islandicus K833.</title>
        <authorList>
            <person name="Kizina J."/>
            <person name="Richter M."/>
            <person name="Glockner F.O."/>
            <person name="Harder J."/>
        </authorList>
    </citation>
    <scope>NUCLEOTIDE SEQUENCE [LARGE SCALE GENOMIC DNA]</scope>
    <source>
        <strain evidence="7">K833</strain>
    </source>
</reference>
<dbReference type="GO" id="GO:0071973">
    <property type="term" value="P:bacterial-type flagellum-dependent cell motility"/>
    <property type="evidence" value="ECO:0007669"/>
    <property type="project" value="TreeGrafter"/>
</dbReference>
<gene>
    <name evidence="7" type="ORF">RISK_004149</name>
</gene>
<keyword evidence="3" id="KW-0963">Cytoplasm</keyword>
<dbReference type="RefSeq" id="WP_083435011.1">
    <property type="nucleotide sequence ID" value="NZ_LECT01000031.1"/>
</dbReference>